<keyword evidence="1" id="KW-0472">Membrane</keyword>
<evidence type="ECO:0000313" key="2">
    <source>
        <dbReference type="Ensembl" id="ENSGACP00000021556.1"/>
    </source>
</evidence>
<feature type="transmembrane region" description="Helical" evidence="1">
    <location>
        <begin position="12"/>
        <end position="32"/>
    </location>
</feature>
<reference evidence="2" key="2">
    <citation type="submission" date="2024-04" db="UniProtKB">
        <authorList>
            <consortium name="Ensembl"/>
        </authorList>
    </citation>
    <scope>IDENTIFICATION</scope>
</reference>
<dbReference type="OMA" id="CTSHAYE"/>
<reference evidence="2" key="1">
    <citation type="submission" date="2006-01" db="EMBL/GenBank/DDBJ databases">
        <authorList>
            <person name="Lindblad-Toh K."/>
            <person name="Mauceli E."/>
            <person name="Grabherr M."/>
            <person name="Chang J.L."/>
            <person name="Lander E.S."/>
        </authorList>
    </citation>
    <scope>NUCLEOTIDE SEQUENCE [LARGE SCALE GENOMIC DNA]</scope>
</reference>
<protein>
    <submittedName>
        <fullName evidence="2">Uncharacterized protein</fullName>
    </submittedName>
</protein>
<accession>G3PVB9</accession>
<evidence type="ECO:0000256" key="1">
    <source>
        <dbReference type="SAM" id="Phobius"/>
    </source>
</evidence>
<dbReference type="InParanoid" id="G3PVB9"/>
<dbReference type="AlphaFoldDB" id="G3PVB9"/>
<name>G3PVB9_GASAC</name>
<keyword evidence="1" id="KW-1133">Transmembrane helix</keyword>
<dbReference type="Bgee" id="ENSGACG00000016331">
    <property type="expression patterns" value="Expressed in testis and 9 other cell types or tissues"/>
</dbReference>
<proteinExistence type="predicted"/>
<dbReference type="Ensembl" id="ENSGACT00000021597.1">
    <property type="protein sequence ID" value="ENSGACP00000021556.1"/>
    <property type="gene ID" value="ENSGACG00000016331.1"/>
</dbReference>
<organism evidence="2">
    <name type="scientific">Gasterosteus aculeatus</name>
    <name type="common">Three-spined stickleback</name>
    <dbReference type="NCBI Taxonomy" id="69293"/>
    <lineage>
        <taxon>Eukaryota</taxon>
        <taxon>Metazoa</taxon>
        <taxon>Chordata</taxon>
        <taxon>Craniata</taxon>
        <taxon>Vertebrata</taxon>
        <taxon>Euteleostomi</taxon>
        <taxon>Actinopterygii</taxon>
        <taxon>Neopterygii</taxon>
        <taxon>Teleostei</taxon>
        <taxon>Neoteleostei</taxon>
        <taxon>Acanthomorphata</taxon>
        <taxon>Eupercaria</taxon>
        <taxon>Perciformes</taxon>
        <taxon>Cottioidei</taxon>
        <taxon>Gasterosteales</taxon>
        <taxon>Gasterosteidae</taxon>
        <taxon>Gasterosteus</taxon>
    </lineage>
</organism>
<dbReference type="eggNOG" id="ENOG502SAG2">
    <property type="taxonomic scope" value="Eukaryota"/>
</dbReference>
<keyword evidence="1" id="KW-0812">Transmembrane</keyword>
<sequence length="204" mass="22727">MFFLILDRMSSYFNVWVSFGILYPLLLAVGAVECSEKETLLEPRSEVSDVNLTNCLLECTGMTYVKKLQLQDNHNIKLQDSTEGGFGEHCWSTELKCTIGERFEVAYVVLPVDVSAVGPEQLEVRATVPTAATLLAHDNPTTIADNCGLRYDVTAHFSAGRAGTSFCVQVVAREDVPGERALRCPPFLVTLWQREPDQHNQEDQ</sequence>